<keyword evidence="1" id="KW-0040">ANK repeat</keyword>
<evidence type="ECO:0000313" key="4">
    <source>
        <dbReference type="EMBL" id="KAK1394930.1"/>
    </source>
</evidence>
<dbReference type="PANTHER" id="PTHR24128">
    <property type="entry name" value="HOMEOBOX PROTEIN WARIAI"/>
    <property type="match status" value="1"/>
</dbReference>
<name>A0AAD8J380_9APIA</name>
<feature type="domain" description="PGG" evidence="3">
    <location>
        <begin position="284"/>
        <end position="343"/>
    </location>
</feature>
<dbReference type="InterPro" id="IPR026961">
    <property type="entry name" value="PGG_dom"/>
</dbReference>
<keyword evidence="2" id="KW-0472">Membrane</keyword>
<accession>A0AAD8J380</accession>
<dbReference type="Gene3D" id="1.25.40.20">
    <property type="entry name" value="Ankyrin repeat-containing domain"/>
    <property type="match status" value="1"/>
</dbReference>
<keyword evidence="2" id="KW-0812">Transmembrane</keyword>
<dbReference type="PROSITE" id="PS50088">
    <property type="entry name" value="ANK_REPEAT"/>
    <property type="match status" value="1"/>
</dbReference>
<sequence>MTLGEIAETGNIPKLYQLIREDPFILEHIDKIPFIDTPLHKAAKAGSILFAVEMMRLKPSFARKLNPDGFTPIHLAVQCDHDGLAICMIDIDRELVRAQGTESNTPLHCVAEKGNVDLVVEFLLACPESILDVNARKESALHIAVLHNRIDTVKVMLEWLKLLDAEFILGWTDHERNSILHIAASKNYVQMVRMLIQKMDIYARNSIGQSALDIIQAQTPEMLPTDKKMKIMHWLVRKKSHYKATLYCDTNNNSSITRSLKKGFPWYKRWILSNYRHISLVDKNGILVVAVLIATTAYQAVVALPTIFNDNFIDNASHYYFFIFQLFNTAAFVAAMSLIYILLPPGISYVLQLIIPIIVCYFVGIYLSNLETGLFMFSLFLFLWQLVRFGRLDRDGRRERHFLLKHSASFSKELERKGYKYEPAI</sequence>
<protein>
    <submittedName>
        <fullName evidence="4">PGG domain-containing protein</fullName>
    </submittedName>
</protein>
<dbReference type="PANTHER" id="PTHR24128:SF24">
    <property type="entry name" value="ANKYRIN REPEAT PROTEIN"/>
    <property type="match status" value="1"/>
</dbReference>
<comment type="caution">
    <text evidence="4">The sequence shown here is derived from an EMBL/GenBank/DDBJ whole genome shotgun (WGS) entry which is preliminary data.</text>
</comment>
<dbReference type="AlphaFoldDB" id="A0AAD8J380"/>
<dbReference type="Proteomes" id="UP001237642">
    <property type="component" value="Unassembled WGS sequence"/>
</dbReference>
<dbReference type="Pfam" id="PF13857">
    <property type="entry name" value="Ank_5"/>
    <property type="match status" value="1"/>
</dbReference>
<evidence type="ECO:0000256" key="2">
    <source>
        <dbReference type="SAM" id="Phobius"/>
    </source>
</evidence>
<keyword evidence="2" id="KW-1133">Transmembrane helix</keyword>
<reference evidence="4" key="2">
    <citation type="submission" date="2023-05" db="EMBL/GenBank/DDBJ databases">
        <authorList>
            <person name="Schelkunov M.I."/>
        </authorList>
    </citation>
    <scope>NUCLEOTIDE SEQUENCE</scope>
    <source>
        <strain evidence="4">Hsosn_3</strain>
        <tissue evidence="4">Leaf</tissue>
    </source>
</reference>
<feature type="repeat" description="ANK" evidence="1">
    <location>
        <begin position="102"/>
        <end position="124"/>
    </location>
</feature>
<gene>
    <name evidence="4" type="ORF">POM88_013986</name>
</gene>
<dbReference type="EMBL" id="JAUIZM010000003">
    <property type="protein sequence ID" value="KAK1394930.1"/>
    <property type="molecule type" value="Genomic_DNA"/>
</dbReference>
<keyword evidence="5" id="KW-1185">Reference proteome</keyword>
<feature type="transmembrane region" description="Helical" evidence="2">
    <location>
        <begin position="286"/>
        <end position="307"/>
    </location>
</feature>
<proteinExistence type="predicted"/>
<evidence type="ECO:0000256" key="1">
    <source>
        <dbReference type="PROSITE-ProRule" id="PRU00023"/>
    </source>
</evidence>
<evidence type="ECO:0000313" key="5">
    <source>
        <dbReference type="Proteomes" id="UP001237642"/>
    </source>
</evidence>
<dbReference type="SUPFAM" id="SSF48403">
    <property type="entry name" value="Ankyrin repeat"/>
    <property type="match status" value="1"/>
</dbReference>
<dbReference type="InterPro" id="IPR002110">
    <property type="entry name" value="Ankyrin_rpt"/>
</dbReference>
<dbReference type="PROSITE" id="PS50297">
    <property type="entry name" value="ANK_REP_REGION"/>
    <property type="match status" value="1"/>
</dbReference>
<organism evidence="4 5">
    <name type="scientific">Heracleum sosnowskyi</name>
    <dbReference type="NCBI Taxonomy" id="360622"/>
    <lineage>
        <taxon>Eukaryota</taxon>
        <taxon>Viridiplantae</taxon>
        <taxon>Streptophyta</taxon>
        <taxon>Embryophyta</taxon>
        <taxon>Tracheophyta</taxon>
        <taxon>Spermatophyta</taxon>
        <taxon>Magnoliopsida</taxon>
        <taxon>eudicotyledons</taxon>
        <taxon>Gunneridae</taxon>
        <taxon>Pentapetalae</taxon>
        <taxon>asterids</taxon>
        <taxon>campanulids</taxon>
        <taxon>Apiales</taxon>
        <taxon>Apiaceae</taxon>
        <taxon>Apioideae</taxon>
        <taxon>apioid superclade</taxon>
        <taxon>Tordylieae</taxon>
        <taxon>Tordyliinae</taxon>
        <taxon>Heracleum</taxon>
    </lineage>
</organism>
<dbReference type="Pfam" id="PF12796">
    <property type="entry name" value="Ank_2"/>
    <property type="match status" value="1"/>
</dbReference>
<dbReference type="Pfam" id="PF13962">
    <property type="entry name" value="PGG"/>
    <property type="match status" value="1"/>
</dbReference>
<dbReference type="InterPro" id="IPR036770">
    <property type="entry name" value="Ankyrin_rpt-contain_sf"/>
</dbReference>
<dbReference type="SMART" id="SM00248">
    <property type="entry name" value="ANK"/>
    <property type="match status" value="5"/>
</dbReference>
<reference evidence="4" key="1">
    <citation type="submission" date="2023-02" db="EMBL/GenBank/DDBJ databases">
        <title>Genome of toxic invasive species Heracleum sosnowskyi carries increased number of genes despite the absence of recent whole-genome duplications.</title>
        <authorList>
            <person name="Schelkunov M."/>
            <person name="Shtratnikova V."/>
            <person name="Makarenko M."/>
            <person name="Klepikova A."/>
            <person name="Omelchenko D."/>
            <person name="Novikova G."/>
            <person name="Obukhova E."/>
            <person name="Bogdanov V."/>
            <person name="Penin A."/>
            <person name="Logacheva M."/>
        </authorList>
    </citation>
    <scope>NUCLEOTIDE SEQUENCE</scope>
    <source>
        <strain evidence="4">Hsosn_3</strain>
        <tissue evidence="4">Leaf</tissue>
    </source>
</reference>
<evidence type="ECO:0000259" key="3">
    <source>
        <dbReference type="Pfam" id="PF13962"/>
    </source>
</evidence>
<feature type="transmembrane region" description="Helical" evidence="2">
    <location>
        <begin position="349"/>
        <end position="367"/>
    </location>
</feature>
<feature type="transmembrane region" description="Helical" evidence="2">
    <location>
        <begin position="319"/>
        <end position="342"/>
    </location>
</feature>